<comment type="subunit">
    <text evidence="2 10">Homodimer.</text>
</comment>
<organism evidence="12 13">
    <name type="scientific">Acidiphilium acidophilum</name>
    <name type="common">Thiobacillus acidophilus</name>
    <dbReference type="NCBI Taxonomy" id="76588"/>
    <lineage>
        <taxon>Bacteria</taxon>
        <taxon>Pseudomonadati</taxon>
        <taxon>Pseudomonadota</taxon>
        <taxon>Alphaproteobacteria</taxon>
        <taxon>Acetobacterales</taxon>
        <taxon>Acidocellaceae</taxon>
        <taxon>Acidiphilium</taxon>
    </lineage>
</organism>
<comment type="similarity">
    <text evidence="1 10 11">Belongs to the HAM1 NTPase family.</text>
</comment>
<dbReference type="GO" id="GO:0005829">
    <property type="term" value="C:cytosol"/>
    <property type="evidence" value="ECO:0007669"/>
    <property type="project" value="TreeGrafter"/>
</dbReference>
<dbReference type="GO" id="GO:0036220">
    <property type="term" value="F:ITP diphosphatase activity"/>
    <property type="evidence" value="ECO:0007669"/>
    <property type="project" value="UniProtKB-UniRule"/>
</dbReference>
<evidence type="ECO:0000256" key="3">
    <source>
        <dbReference type="ARBA" id="ARBA00022723"/>
    </source>
</evidence>
<dbReference type="CDD" id="cd00515">
    <property type="entry name" value="HAM1"/>
    <property type="match status" value="1"/>
</dbReference>
<comment type="function">
    <text evidence="10">Pyrophosphatase that catalyzes the hydrolysis of nucleoside triphosphates to their monophosphate derivatives, with a high preference for the non-canonical purine nucleotides XTP (xanthosine triphosphate), dITP (deoxyinosine triphosphate) and ITP. Seems to function as a house-cleaning enzyme that removes non-canonical purine nucleotides from the nucleotide pool, thus preventing their incorporation into DNA/RNA and avoiding chromosomal lesions.</text>
</comment>
<keyword evidence="5 10" id="KW-0378">Hydrolase</keyword>
<dbReference type="Pfam" id="PF01725">
    <property type="entry name" value="Ham1p_like"/>
    <property type="match status" value="1"/>
</dbReference>
<dbReference type="NCBIfam" id="TIGR00042">
    <property type="entry name" value="RdgB/HAM1 family non-canonical purine NTP pyrophosphatase"/>
    <property type="match status" value="1"/>
</dbReference>
<dbReference type="GO" id="GO:0009117">
    <property type="term" value="P:nucleotide metabolic process"/>
    <property type="evidence" value="ECO:0007669"/>
    <property type="project" value="UniProtKB-KW"/>
</dbReference>
<evidence type="ECO:0000256" key="8">
    <source>
        <dbReference type="ARBA" id="ARBA00051875"/>
    </source>
</evidence>
<gene>
    <name evidence="12" type="primary">rdgB</name>
    <name evidence="12" type="ORF">SIL87_14965</name>
</gene>
<evidence type="ECO:0000313" key="12">
    <source>
        <dbReference type="EMBL" id="MDX5932062.1"/>
    </source>
</evidence>
<feature type="binding site" evidence="10">
    <location>
        <begin position="186"/>
        <end position="187"/>
    </location>
    <ligand>
        <name>substrate</name>
    </ligand>
</feature>
<dbReference type="RefSeq" id="WP_319614912.1">
    <property type="nucleotide sequence ID" value="NZ_JAWXYB010000018.1"/>
</dbReference>
<evidence type="ECO:0000256" key="1">
    <source>
        <dbReference type="ARBA" id="ARBA00008023"/>
    </source>
</evidence>
<feature type="active site" description="Proton acceptor" evidence="10">
    <location>
        <position position="79"/>
    </location>
</feature>
<name>A0AAW9DUS6_ACIAO</name>
<comment type="catalytic activity">
    <reaction evidence="8 10">
        <text>dITP + H2O = dIMP + diphosphate + H(+)</text>
        <dbReference type="Rhea" id="RHEA:28342"/>
        <dbReference type="ChEBI" id="CHEBI:15377"/>
        <dbReference type="ChEBI" id="CHEBI:15378"/>
        <dbReference type="ChEBI" id="CHEBI:33019"/>
        <dbReference type="ChEBI" id="CHEBI:61194"/>
        <dbReference type="ChEBI" id="CHEBI:61382"/>
        <dbReference type="EC" id="3.6.1.66"/>
    </reaction>
</comment>
<feature type="binding site" evidence="10">
    <location>
        <position position="80"/>
    </location>
    <ligand>
        <name>substrate</name>
    </ligand>
</feature>
<dbReference type="SUPFAM" id="SSF52972">
    <property type="entry name" value="ITPase-like"/>
    <property type="match status" value="1"/>
</dbReference>
<evidence type="ECO:0000256" key="2">
    <source>
        <dbReference type="ARBA" id="ARBA00011738"/>
    </source>
</evidence>
<dbReference type="AlphaFoldDB" id="A0AAW9DUS6"/>
<accession>A0AAW9DUS6</accession>
<dbReference type="PANTHER" id="PTHR11067:SF9">
    <property type="entry name" value="INOSINE TRIPHOSPHATE PYROPHOSPHATASE"/>
    <property type="match status" value="1"/>
</dbReference>
<keyword evidence="13" id="KW-1185">Reference proteome</keyword>
<dbReference type="GO" id="GO:0035870">
    <property type="term" value="F:dITP diphosphatase activity"/>
    <property type="evidence" value="ECO:0007669"/>
    <property type="project" value="UniProtKB-UniRule"/>
</dbReference>
<comment type="caution">
    <text evidence="12">The sequence shown here is derived from an EMBL/GenBank/DDBJ whole genome shotgun (WGS) entry which is preliminary data.</text>
</comment>
<feature type="binding site" evidence="10">
    <location>
        <position position="181"/>
    </location>
    <ligand>
        <name>substrate</name>
    </ligand>
</feature>
<protein>
    <recommendedName>
        <fullName evidence="10">dITP/XTP pyrophosphatase</fullName>
        <ecNumber evidence="10">3.6.1.66</ecNumber>
    </recommendedName>
    <alternativeName>
        <fullName evidence="10">Non-canonical purine NTP pyrophosphatase</fullName>
    </alternativeName>
    <alternativeName>
        <fullName evidence="10">Non-standard purine NTP pyrophosphatase</fullName>
    </alternativeName>
    <alternativeName>
        <fullName evidence="10">Nucleoside-triphosphate diphosphatase</fullName>
    </alternativeName>
    <alternativeName>
        <fullName evidence="10">Nucleoside-triphosphate pyrophosphatase</fullName>
        <shortName evidence="10">NTPase</shortName>
    </alternativeName>
</protein>
<dbReference type="EC" id="3.6.1.66" evidence="10"/>
<dbReference type="Gene3D" id="3.90.950.10">
    <property type="match status" value="1"/>
</dbReference>
<comment type="cofactor">
    <cofactor evidence="10">
        <name>Mg(2+)</name>
        <dbReference type="ChEBI" id="CHEBI:18420"/>
    </cofactor>
    <text evidence="10">Binds 1 Mg(2+) ion per subunit.</text>
</comment>
<dbReference type="HAMAP" id="MF_01405">
    <property type="entry name" value="Non_canon_purine_NTPase"/>
    <property type="match status" value="1"/>
</dbReference>
<dbReference type="GO" id="GO:0046872">
    <property type="term" value="F:metal ion binding"/>
    <property type="evidence" value="ECO:0007669"/>
    <property type="project" value="UniProtKB-KW"/>
</dbReference>
<dbReference type="EMBL" id="JAWXYB010000018">
    <property type="protein sequence ID" value="MDX5932062.1"/>
    <property type="molecule type" value="Genomic_DNA"/>
</dbReference>
<dbReference type="GO" id="GO:0000166">
    <property type="term" value="F:nucleotide binding"/>
    <property type="evidence" value="ECO:0007669"/>
    <property type="project" value="UniProtKB-KW"/>
</dbReference>
<reference evidence="12 13" key="1">
    <citation type="submission" date="2023-11" db="EMBL/GenBank/DDBJ databases">
        <title>MicrobeMod: A computational toolkit for identifying prokaryotic methylation and restriction-modification with nanopore sequencing.</title>
        <authorList>
            <person name="Crits-Christoph A."/>
            <person name="Kang S.C."/>
            <person name="Lee H."/>
            <person name="Ostrov N."/>
        </authorList>
    </citation>
    <scope>NUCLEOTIDE SEQUENCE [LARGE SCALE GENOMIC DNA]</scope>
    <source>
        <strain evidence="12 13">DSMZ 700</strain>
    </source>
</reference>
<feature type="binding site" evidence="10">
    <location>
        <begin position="158"/>
        <end position="161"/>
    </location>
    <ligand>
        <name>substrate</name>
    </ligand>
</feature>
<dbReference type="InterPro" id="IPR020922">
    <property type="entry name" value="dITP/XTP_pyrophosphatase"/>
</dbReference>
<keyword evidence="3 10" id="KW-0479">Metal-binding</keyword>
<keyword evidence="4 10" id="KW-0547">Nucleotide-binding</keyword>
<evidence type="ECO:0000313" key="13">
    <source>
        <dbReference type="Proteomes" id="UP001279553"/>
    </source>
</evidence>
<keyword evidence="7 10" id="KW-0546">Nucleotide metabolism</keyword>
<dbReference type="PANTHER" id="PTHR11067">
    <property type="entry name" value="INOSINE TRIPHOSPHATE PYROPHOSPHATASE/HAM1 PROTEIN"/>
    <property type="match status" value="1"/>
</dbReference>
<comment type="catalytic activity">
    <reaction evidence="9 10">
        <text>XTP + H2O = XMP + diphosphate + H(+)</text>
        <dbReference type="Rhea" id="RHEA:28610"/>
        <dbReference type="ChEBI" id="CHEBI:15377"/>
        <dbReference type="ChEBI" id="CHEBI:15378"/>
        <dbReference type="ChEBI" id="CHEBI:33019"/>
        <dbReference type="ChEBI" id="CHEBI:57464"/>
        <dbReference type="ChEBI" id="CHEBI:61314"/>
        <dbReference type="EC" id="3.6.1.66"/>
    </reaction>
</comment>
<comment type="catalytic activity">
    <reaction evidence="10">
        <text>ITP + H2O = IMP + diphosphate + H(+)</text>
        <dbReference type="Rhea" id="RHEA:29399"/>
        <dbReference type="ChEBI" id="CHEBI:15377"/>
        <dbReference type="ChEBI" id="CHEBI:15378"/>
        <dbReference type="ChEBI" id="CHEBI:33019"/>
        <dbReference type="ChEBI" id="CHEBI:58053"/>
        <dbReference type="ChEBI" id="CHEBI:61402"/>
        <dbReference type="EC" id="3.6.1.66"/>
    </reaction>
</comment>
<dbReference type="InterPro" id="IPR029001">
    <property type="entry name" value="ITPase-like_fam"/>
</dbReference>
<evidence type="ECO:0000256" key="5">
    <source>
        <dbReference type="ARBA" id="ARBA00022801"/>
    </source>
</evidence>
<evidence type="ECO:0000256" key="7">
    <source>
        <dbReference type="ARBA" id="ARBA00023080"/>
    </source>
</evidence>
<keyword evidence="6 10" id="KW-0460">Magnesium</keyword>
<dbReference type="InterPro" id="IPR002637">
    <property type="entry name" value="RdgB/HAM1"/>
</dbReference>
<evidence type="ECO:0000256" key="11">
    <source>
        <dbReference type="RuleBase" id="RU003781"/>
    </source>
</evidence>
<comment type="caution">
    <text evidence="10">Lacks conserved residue(s) required for the propagation of feature annotation.</text>
</comment>
<dbReference type="Proteomes" id="UP001279553">
    <property type="component" value="Unassembled WGS sequence"/>
</dbReference>
<dbReference type="GO" id="GO:0009146">
    <property type="term" value="P:purine nucleoside triphosphate catabolic process"/>
    <property type="evidence" value="ECO:0007669"/>
    <property type="project" value="UniProtKB-UniRule"/>
</dbReference>
<feature type="binding site" evidence="10">
    <location>
        <begin position="18"/>
        <end position="23"/>
    </location>
    <ligand>
        <name>substrate</name>
    </ligand>
</feature>
<dbReference type="GO" id="GO:0017111">
    <property type="term" value="F:ribonucleoside triphosphate phosphatase activity"/>
    <property type="evidence" value="ECO:0007669"/>
    <property type="project" value="InterPro"/>
</dbReference>
<evidence type="ECO:0000256" key="4">
    <source>
        <dbReference type="ARBA" id="ARBA00022741"/>
    </source>
</evidence>
<evidence type="ECO:0000256" key="6">
    <source>
        <dbReference type="ARBA" id="ARBA00022842"/>
    </source>
</evidence>
<sequence length="200" mass="20761">MLPEPWRLRTGQQLVIATHNSGKLAEFAALMVPYGLDCTSAAALGLPEPVEDAPDFAGNAKIKALAAAKYSGLPALADDSGLLVAALHGAPGVRSSRYANEAGGYPQAMAAIVAASRTNDHAAFGCALCLAMPSGETATYLGFCHGRIAPEPRGAGGFGYDAIFIPIGSNRRFAEMSEAEKSTVSHRGRAVRQFIAAHCC</sequence>
<feature type="binding site" evidence="10">
    <location>
        <position position="79"/>
    </location>
    <ligand>
        <name>Mg(2+)</name>
        <dbReference type="ChEBI" id="CHEBI:18420"/>
    </ligand>
</feature>
<dbReference type="FunFam" id="3.90.950.10:FF:000001">
    <property type="entry name" value="dITP/XTP pyrophosphatase"/>
    <property type="match status" value="1"/>
</dbReference>
<evidence type="ECO:0000256" key="10">
    <source>
        <dbReference type="HAMAP-Rule" id="MF_01405"/>
    </source>
</evidence>
<dbReference type="GO" id="GO:0036222">
    <property type="term" value="F:XTP diphosphatase activity"/>
    <property type="evidence" value="ECO:0007669"/>
    <property type="project" value="UniProtKB-UniRule"/>
</dbReference>
<proteinExistence type="inferred from homology"/>
<evidence type="ECO:0000256" key="9">
    <source>
        <dbReference type="ARBA" id="ARBA00052017"/>
    </source>
</evidence>